<sequence length="189" mass="22215">MLVFAFPGMGKTTLAKKYQNVVDLEMSDIKYDNSSVSHLSKEERKSTPRPIKDKNYKQVYIQRALALHDQGKTVLVALNFLFPLLMELIRRREWDFHIYIPHPSLRKEYRGRYLKRGNNNRFIFEVMAIWYLSLLPLWLLSKLLPQMISVAQTGQTLEDFYLKVSSAISPSQRKRASIFMKMNENSQIP</sequence>
<evidence type="ECO:0000313" key="1">
    <source>
        <dbReference type="EMBL" id="CYU21155.1"/>
    </source>
</evidence>
<dbReference type="Proteomes" id="UP000073434">
    <property type="component" value="Unassembled WGS sequence"/>
</dbReference>
<evidence type="ECO:0000313" key="2">
    <source>
        <dbReference type="Proteomes" id="UP000073434"/>
    </source>
</evidence>
<proteinExistence type="predicted"/>
<dbReference type="EMBL" id="FIFW01000002">
    <property type="protein sequence ID" value="CYU21155.1"/>
    <property type="molecule type" value="Genomic_DNA"/>
</dbReference>
<protein>
    <submittedName>
        <fullName evidence="1">Uncharacterized protein</fullName>
    </submittedName>
</protein>
<organism evidence="1 2">
    <name type="scientific">Streptococcus suis</name>
    <dbReference type="NCBI Taxonomy" id="1307"/>
    <lineage>
        <taxon>Bacteria</taxon>
        <taxon>Bacillati</taxon>
        <taxon>Bacillota</taxon>
        <taxon>Bacilli</taxon>
        <taxon>Lactobacillales</taxon>
        <taxon>Streptococcaceae</taxon>
        <taxon>Streptococcus</taxon>
    </lineage>
</organism>
<dbReference type="RefSeq" id="WP_044687453.1">
    <property type="nucleotide sequence ID" value="NZ_CEEW01000006.1"/>
</dbReference>
<reference evidence="1 2" key="1">
    <citation type="submission" date="2016-02" db="EMBL/GenBank/DDBJ databases">
        <authorList>
            <consortium name="Pathogen Informatics"/>
        </authorList>
    </citation>
    <scope>NUCLEOTIDE SEQUENCE [LARGE SCALE GENOMIC DNA]</scope>
    <source>
        <strain evidence="1 2">LSS23</strain>
    </source>
</reference>
<dbReference type="AlphaFoldDB" id="A0A0Z8C9K3"/>
<accession>A0A0Z8C9K3</accession>
<name>A0A0Z8C9K3_STRSU</name>
<gene>
    <name evidence="1" type="ORF">ERS132385_00277</name>
</gene>
<dbReference type="InterPro" id="IPR027417">
    <property type="entry name" value="P-loop_NTPase"/>
</dbReference>
<dbReference type="SUPFAM" id="SSF52540">
    <property type="entry name" value="P-loop containing nucleoside triphosphate hydrolases"/>
    <property type="match status" value="1"/>
</dbReference>